<dbReference type="Pfam" id="PF03965">
    <property type="entry name" value="Penicillinase_R"/>
    <property type="match status" value="1"/>
</dbReference>
<dbReference type="InterPro" id="IPR005650">
    <property type="entry name" value="BlaI_family"/>
</dbReference>
<dbReference type="SUPFAM" id="SSF46785">
    <property type="entry name" value="Winged helix' DNA-binding domain"/>
    <property type="match status" value="1"/>
</dbReference>
<dbReference type="Gene3D" id="6.10.140.850">
    <property type="match status" value="1"/>
</dbReference>
<evidence type="ECO:0000256" key="4">
    <source>
        <dbReference type="ARBA" id="ARBA00023163"/>
    </source>
</evidence>
<evidence type="ECO:0000313" key="6">
    <source>
        <dbReference type="Proteomes" id="UP001596540"/>
    </source>
</evidence>
<organism evidence="5 6">
    <name type="scientific">Marinactinospora rubrisoli</name>
    <dbReference type="NCBI Taxonomy" id="2715399"/>
    <lineage>
        <taxon>Bacteria</taxon>
        <taxon>Bacillati</taxon>
        <taxon>Actinomycetota</taxon>
        <taxon>Actinomycetes</taxon>
        <taxon>Streptosporangiales</taxon>
        <taxon>Nocardiopsidaceae</taxon>
        <taxon>Marinactinospora</taxon>
    </lineage>
</organism>
<evidence type="ECO:0000256" key="2">
    <source>
        <dbReference type="ARBA" id="ARBA00023015"/>
    </source>
</evidence>
<gene>
    <name evidence="5" type="ORF">ACFQRF_08335</name>
</gene>
<dbReference type="EMBL" id="JBHTBH010000003">
    <property type="protein sequence ID" value="MFC7327750.1"/>
    <property type="molecule type" value="Genomic_DNA"/>
</dbReference>
<evidence type="ECO:0000313" key="5">
    <source>
        <dbReference type="EMBL" id="MFC7327750.1"/>
    </source>
</evidence>
<keyword evidence="2" id="KW-0805">Transcription regulation</keyword>
<reference evidence="6" key="1">
    <citation type="journal article" date="2019" name="Int. J. Syst. Evol. Microbiol.">
        <title>The Global Catalogue of Microorganisms (GCM) 10K type strain sequencing project: providing services to taxonomists for standard genome sequencing and annotation.</title>
        <authorList>
            <consortium name="The Broad Institute Genomics Platform"/>
            <consortium name="The Broad Institute Genome Sequencing Center for Infectious Disease"/>
            <person name="Wu L."/>
            <person name="Ma J."/>
        </authorList>
    </citation>
    <scope>NUCLEOTIDE SEQUENCE [LARGE SCALE GENOMIC DNA]</scope>
    <source>
        <strain evidence="6">CGMCC 4.7382</strain>
    </source>
</reference>
<keyword evidence="4" id="KW-0804">Transcription</keyword>
<dbReference type="RefSeq" id="WP_379870430.1">
    <property type="nucleotide sequence ID" value="NZ_JBHTBH010000003.1"/>
</dbReference>
<keyword evidence="6" id="KW-1185">Reference proteome</keyword>
<accession>A0ABW2KF95</accession>
<keyword evidence="3" id="KW-0238">DNA-binding</keyword>
<proteinExistence type="inferred from homology"/>
<evidence type="ECO:0000256" key="3">
    <source>
        <dbReference type="ARBA" id="ARBA00023125"/>
    </source>
</evidence>
<protein>
    <submittedName>
        <fullName evidence="5">BlaI/MecI/CopY family transcriptional regulator</fullName>
    </submittedName>
</protein>
<dbReference type="Proteomes" id="UP001596540">
    <property type="component" value="Unassembled WGS sequence"/>
</dbReference>
<sequence>MQVKEFGELESAIMDALWRADRPLAVREVRETMTYHRDIAYTTVMTVANILFHKGLLDREKSGRAWRYWPRESREEHTARVMSEVLSGSGDPGATMLRFVEGFTDEEVARLHEVLAEVRTRRTLAS</sequence>
<comment type="caution">
    <text evidence="5">The sequence shown here is derived from an EMBL/GenBank/DDBJ whole genome shotgun (WGS) entry which is preliminary data.</text>
</comment>
<comment type="similarity">
    <text evidence="1">Belongs to the BlaI transcriptional regulatory family.</text>
</comment>
<dbReference type="Gene3D" id="1.10.10.10">
    <property type="entry name" value="Winged helix-like DNA-binding domain superfamily/Winged helix DNA-binding domain"/>
    <property type="match status" value="1"/>
</dbReference>
<name>A0ABW2KF95_9ACTN</name>
<evidence type="ECO:0000256" key="1">
    <source>
        <dbReference type="ARBA" id="ARBA00011046"/>
    </source>
</evidence>
<dbReference type="InterPro" id="IPR036390">
    <property type="entry name" value="WH_DNA-bd_sf"/>
</dbReference>
<dbReference type="InterPro" id="IPR036388">
    <property type="entry name" value="WH-like_DNA-bd_sf"/>
</dbReference>